<accession>A0A3R7PAI5</accession>
<dbReference type="EMBL" id="MKKU01000324">
    <property type="protein sequence ID" value="RNF15520.1"/>
    <property type="molecule type" value="Genomic_DNA"/>
</dbReference>
<dbReference type="SMR" id="A0A3R7PAI5"/>
<feature type="compositionally biased region" description="Low complexity" evidence="1">
    <location>
        <begin position="61"/>
        <end position="70"/>
    </location>
</feature>
<feature type="compositionally biased region" description="Pro residues" evidence="1">
    <location>
        <begin position="26"/>
        <end position="35"/>
    </location>
</feature>
<dbReference type="Gene3D" id="2.30.29.30">
    <property type="entry name" value="Pleckstrin-homology domain (PH domain)/Phosphotyrosine-binding domain (PTB)"/>
    <property type="match status" value="1"/>
</dbReference>
<evidence type="ECO:0000259" key="2">
    <source>
        <dbReference type="SMART" id="SM00568"/>
    </source>
</evidence>
<name>A0A3R7PAI5_9TRYP</name>
<dbReference type="InterPro" id="IPR011993">
    <property type="entry name" value="PH-like_dom_sf"/>
</dbReference>
<organism evidence="3 4">
    <name type="scientific">Trypanosoma conorhini</name>
    <dbReference type="NCBI Taxonomy" id="83891"/>
    <lineage>
        <taxon>Eukaryota</taxon>
        <taxon>Discoba</taxon>
        <taxon>Euglenozoa</taxon>
        <taxon>Kinetoplastea</taxon>
        <taxon>Metakinetoplastina</taxon>
        <taxon>Trypanosomatida</taxon>
        <taxon>Trypanosomatidae</taxon>
        <taxon>Trypanosoma</taxon>
    </lineage>
</organism>
<protein>
    <recommendedName>
        <fullName evidence="2">GRAM domain-containing protein</fullName>
    </recommendedName>
</protein>
<dbReference type="SMART" id="SM00568">
    <property type="entry name" value="GRAM"/>
    <property type="match status" value="1"/>
</dbReference>
<feature type="region of interest" description="Disordered" evidence="1">
    <location>
        <begin position="1"/>
        <end position="39"/>
    </location>
</feature>
<evidence type="ECO:0000313" key="3">
    <source>
        <dbReference type="EMBL" id="RNF15520.1"/>
    </source>
</evidence>
<dbReference type="OrthoDB" id="278639at2759"/>
<dbReference type="AlphaFoldDB" id="A0A3R7PAI5"/>
<dbReference type="GeneID" id="40319102"/>
<proteinExistence type="predicted"/>
<dbReference type="Proteomes" id="UP000284403">
    <property type="component" value="Unassembled WGS sequence"/>
</dbReference>
<dbReference type="InterPro" id="IPR004182">
    <property type="entry name" value="GRAM"/>
</dbReference>
<dbReference type="Pfam" id="PF02893">
    <property type="entry name" value="GRAM"/>
    <property type="match status" value="1"/>
</dbReference>
<keyword evidence="4" id="KW-1185">Reference proteome</keyword>
<gene>
    <name evidence="3" type="ORF">Tco025E_05491</name>
</gene>
<reference evidence="3 4" key="1">
    <citation type="journal article" date="2018" name="BMC Genomics">
        <title>Genomic comparison of Trypanosoma conorhini and Trypanosoma rangeli to Trypanosoma cruzi strains of high and low virulence.</title>
        <authorList>
            <person name="Bradwell K.R."/>
            <person name="Koparde V.N."/>
            <person name="Matveyev A.V."/>
            <person name="Serrano M.G."/>
            <person name="Alves J.M."/>
            <person name="Parikh H."/>
            <person name="Huang B."/>
            <person name="Lee V."/>
            <person name="Espinosa-Alvarez O."/>
            <person name="Ortiz P.A."/>
            <person name="Costa-Martins A.G."/>
            <person name="Teixeira M.M."/>
            <person name="Buck G.A."/>
        </authorList>
    </citation>
    <scope>NUCLEOTIDE SEQUENCE [LARGE SCALE GENOMIC DNA]</scope>
    <source>
        <strain evidence="3 4">025E</strain>
    </source>
</reference>
<sequence length="301" mass="32110">MAASTKPSAGNGGYVELATLSYGGPVPKPHPPCMDPTPDEQYRQFLEQRKTDLGEREQRSAGTTTAAPGGHADSSNVAGLFSTATTSLLNMAQKVALKVERAGTEVSTATESAVRQMGRHFNVDRFKSSFPELSAMGEVLLADYDCAAMHAGLRVKGHMHITKNYLCFSAQTSSMFAQATTAMLKEIALASDGNTPAGIRQVIPLTEVACILLSVALETVDQGPPFFLPIPVPTVRPTSLQIYTTKQQLFQFLAFESIAATAGAALSEAVKGRPIDRAYNYLDHAWRAATAVPLPGVNYAS</sequence>
<evidence type="ECO:0000256" key="1">
    <source>
        <dbReference type="SAM" id="MobiDB-lite"/>
    </source>
</evidence>
<comment type="caution">
    <text evidence="3">The sequence shown here is derived from an EMBL/GenBank/DDBJ whole genome shotgun (WGS) entry which is preliminary data.</text>
</comment>
<feature type="region of interest" description="Disordered" evidence="1">
    <location>
        <begin position="52"/>
        <end position="74"/>
    </location>
</feature>
<dbReference type="RefSeq" id="XP_029227511.1">
    <property type="nucleotide sequence ID" value="XM_029372385.1"/>
</dbReference>
<feature type="domain" description="GRAM" evidence="2">
    <location>
        <begin position="124"/>
        <end position="215"/>
    </location>
</feature>
<evidence type="ECO:0000313" key="4">
    <source>
        <dbReference type="Proteomes" id="UP000284403"/>
    </source>
</evidence>